<name>A0A167ITX4_9BURK</name>
<evidence type="ECO:0008006" key="5">
    <source>
        <dbReference type="Google" id="ProtNLM"/>
    </source>
</evidence>
<reference evidence="1 4" key="2">
    <citation type="submission" date="2016-10" db="EMBL/GenBank/DDBJ databases">
        <title>Hydorgenophaga sp. LPB0072 isolated from gastropod.</title>
        <authorList>
            <person name="Kim E."/>
            <person name="Yi H."/>
        </authorList>
    </citation>
    <scope>NUCLEOTIDE SEQUENCE [LARGE SCALE GENOMIC DNA]</scope>
    <source>
        <strain evidence="1 4">LPB0072</strain>
    </source>
</reference>
<dbReference type="AlphaFoldDB" id="A0A167ITX4"/>
<dbReference type="Proteomes" id="UP000185680">
    <property type="component" value="Chromosome"/>
</dbReference>
<evidence type="ECO:0000313" key="4">
    <source>
        <dbReference type="Proteomes" id="UP000185680"/>
    </source>
</evidence>
<dbReference type="OrthoDB" id="9148869at2"/>
<proteinExistence type="predicted"/>
<evidence type="ECO:0000313" key="3">
    <source>
        <dbReference type="Proteomes" id="UP000185657"/>
    </source>
</evidence>
<dbReference type="EMBL" id="LVWD01000003">
    <property type="protein sequence ID" value="OAD43581.1"/>
    <property type="molecule type" value="Genomic_DNA"/>
</dbReference>
<gene>
    <name evidence="1" type="ORF">LPB072_17690</name>
    <name evidence="2" type="ORF">LPB72_03345</name>
</gene>
<protein>
    <recommendedName>
        <fullName evidence="5">GAF domain-containing protein</fullName>
    </recommendedName>
</protein>
<dbReference type="InterPro" id="IPR029016">
    <property type="entry name" value="GAF-like_dom_sf"/>
</dbReference>
<dbReference type="Gene3D" id="3.30.450.40">
    <property type="match status" value="1"/>
</dbReference>
<reference evidence="2 3" key="1">
    <citation type="submission" date="2016-02" db="EMBL/GenBank/DDBJ databases">
        <title>Draft genome sequence of Hydrogenophaga sp. LPB0072.</title>
        <authorList>
            <person name="Shin S.-K."/>
            <person name="Yi H."/>
        </authorList>
    </citation>
    <scope>NUCLEOTIDE SEQUENCE [LARGE SCALE GENOMIC DNA]</scope>
    <source>
        <strain evidence="2 3">LPB0072</strain>
    </source>
</reference>
<dbReference type="RefSeq" id="WP_066085706.1">
    <property type="nucleotide sequence ID" value="NZ_CP017476.1"/>
</dbReference>
<dbReference type="KEGG" id="hyl:LPB072_17690"/>
<evidence type="ECO:0000313" key="2">
    <source>
        <dbReference type="EMBL" id="OAD43581.1"/>
    </source>
</evidence>
<accession>A0A167ITX4</accession>
<dbReference type="Proteomes" id="UP000185657">
    <property type="component" value="Unassembled WGS sequence"/>
</dbReference>
<organism evidence="1 4">
    <name type="scientific">Hydrogenophaga crassostreae</name>
    <dbReference type="NCBI Taxonomy" id="1763535"/>
    <lineage>
        <taxon>Bacteria</taxon>
        <taxon>Pseudomonadati</taxon>
        <taxon>Pseudomonadota</taxon>
        <taxon>Betaproteobacteria</taxon>
        <taxon>Burkholderiales</taxon>
        <taxon>Comamonadaceae</taxon>
        <taxon>Hydrogenophaga</taxon>
    </lineage>
</organism>
<evidence type="ECO:0000313" key="1">
    <source>
        <dbReference type="EMBL" id="AOW14394.1"/>
    </source>
</evidence>
<sequence>MKSFIRIAEVWKPAADGKRLVLSSGLFPEVPAFEAITREMVFARGEGLPGRAWEAGHPLMLNELVGSYFKRAAAARAIDLTCAVACPLFQGHELRCVVVFLMGGAPSSVGSVELWRNDSRLPADMHLVTGYFGSSPQAAALEALTLNGWLSRGTGAPGLAWQQQEAVCIPDIATSKHFLRKDEALALGIGRALAIPLNVTASSSWVLALLSAASAPIALRVEIWRASESRPGNLSRTAGFCERLGPLPAGERQSHAVEALGPIGTAWRTGLAQADNQLAALAANTRQPALATANASGLIALPVLSDDAVTEVVALYF</sequence>
<dbReference type="EMBL" id="CP017476">
    <property type="protein sequence ID" value="AOW14394.1"/>
    <property type="molecule type" value="Genomic_DNA"/>
</dbReference>
<dbReference type="STRING" id="1763535.LPB072_17690"/>
<keyword evidence="3" id="KW-1185">Reference proteome</keyword>